<protein>
    <recommendedName>
        <fullName evidence="1">DUF4326 domain-containing protein</fullName>
    </recommendedName>
</protein>
<sequence length="98" mass="11032">MLVSLTLVVNKDKGDKFDVYIGRGTIWGNPYQIGVDGDRDEVIRKFKYDFDKGFLKPFDNIEKNALSLKGKIIACHCKPYACHGDVIADYVNSLDDGE</sequence>
<dbReference type="PATRIC" id="fig|1619248.3.peg.4461"/>
<dbReference type="InterPro" id="IPR025475">
    <property type="entry name" value="DUF4326"/>
</dbReference>
<name>A0A0F1A714_9ENTR</name>
<dbReference type="AlphaFoldDB" id="A0A0F1A714"/>
<proteinExistence type="predicted"/>
<evidence type="ECO:0000313" key="3">
    <source>
        <dbReference type="Proteomes" id="UP000033352"/>
    </source>
</evidence>
<accession>A0A0F1A714</accession>
<evidence type="ECO:0000259" key="1">
    <source>
        <dbReference type="Pfam" id="PF14216"/>
    </source>
</evidence>
<organism evidence="2 3">
    <name type="scientific">Enterobacter sichuanensis</name>
    <dbReference type="NCBI Taxonomy" id="2071710"/>
    <lineage>
        <taxon>Bacteria</taxon>
        <taxon>Pseudomonadati</taxon>
        <taxon>Pseudomonadota</taxon>
        <taxon>Gammaproteobacteria</taxon>
        <taxon>Enterobacterales</taxon>
        <taxon>Enterobacteriaceae</taxon>
        <taxon>Enterobacter</taxon>
        <taxon>Enterobacter cloacae complex</taxon>
    </lineage>
</organism>
<dbReference type="EMBL" id="JZYX01000068">
    <property type="protein sequence ID" value="KJN17956.1"/>
    <property type="molecule type" value="Genomic_DNA"/>
</dbReference>
<reference evidence="2 3" key="1">
    <citation type="submission" date="2015-03" db="EMBL/GenBank/DDBJ databases">
        <authorList>
            <person name="McCorrison J."/>
            <person name="Sanka R."/>
            <person name="Adams M."/>
            <person name="Brinkac L."/>
            <person name="Nierman W."/>
            <person name="Sutton G."/>
            <person name="Nelson K."/>
            <person name="Kiedrowski L."/>
            <person name="Guerrero D."/>
            <person name="Bonomo R."/>
        </authorList>
    </citation>
    <scope>NUCLEOTIDE SEQUENCE [LARGE SCALE GENOMIC DNA]</scope>
    <source>
        <strain evidence="2 3">35699</strain>
    </source>
</reference>
<dbReference type="Proteomes" id="UP000033352">
    <property type="component" value="Unassembled WGS sequence"/>
</dbReference>
<dbReference type="Pfam" id="PF14216">
    <property type="entry name" value="DUF4326"/>
    <property type="match status" value="1"/>
</dbReference>
<evidence type="ECO:0000313" key="2">
    <source>
        <dbReference type="EMBL" id="KJN17956.1"/>
    </source>
</evidence>
<comment type="caution">
    <text evidence="2">The sequence shown here is derived from an EMBL/GenBank/DDBJ whole genome shotgun (WGS) entry which is preliminary data.</text>
</comment>
<gene>
    <name evidence="2" type="ORF">SS37_23065</name>
</gene>
<feature type="domain" description="DUF4326" evidence="1">
    <location>
        <begin position="10"/>
        <end position="88"/>
    </location>
</feature>